<accession>A0A1W0W2T1</accession>
<organism evidence="2 3">
    <name type="scientific">Sorghum bicolor</name>
    <name type="common">Sorghum</name>
    <name type="synonym">Sorghum vulgare</name>
    <dbReference type="NCBI Taxonomy" id="4558"/>
    <lineage>
        <taxon>Eukaryota</taxon>
        <taxon>Viridiplantae</taxon>
        <taxon>Streptophyta</taxon>
        <taxon>Embryophyta</taxon>
        <taxon>Tracheophyta</taxon>
        <taxon>Spermatophyta</taxon>
        <taxon>Magnoliopsida</taxon>
        <taxon>Liliopsida</taxon>
        <taxon>Poales</taxon>
        <taxon>Poaceae</taxon>
        <taxon>PACMAD clade</taxon>
        <taxon>Panicoideae</taxon>
        <taxon>Andropogonodae</taxon>
        <taxon>Andropogoneae</taxon>
        <taxon>Sorghinae</taxon>
        <taxon>Sorghum</taxon>
    </lineage>
</organism>
<proteinExistence type="predicted"/>
<feature type="region of interest" description="Disordered" evidence="1">
    <location>
        <begin position="29"/>
        <end position="51"/>
    </location>
</feature>
<sequence>MEQRYWAQALLYRSHLLSIQDGETPWRCSRAGPAARLPRSPSGHGAGGECYHGKRLKLLDNGTRDGCPPDGKQRFSSSLSHAQHLELGDQQSRRSLLWLMKKNSGFQLRNSGGLTN</sequence>
<keyword evidence="3" id="KW-1185">Reference proteome</keyword>
<name>A0A1W0W2T1_SORBI</name>
<protein>
    <submittedName>
        <fullName evidence="2">Uncharacterized protein</fullName>
    </submittedName>
</protein>
<gene>
    <name evidence="2" type="ORF">SORBI_3002G071201</name>
</gene>
<reference evidence="2 3" key="1">
    <citation type="journal article" date="2009" name="Nature">
        <title>The Sorghum bicolor genome and the diversification of grasses.</title>
        <authorList>
            <person name="Paterson A.H."/>
            <person name="Bowers J.E."/>
            <person name="Bruggmann R."/>
            <person name="Dubchak I."/>
            <person name="Grimwood J."/>
            <person name="Gundlach H."/>
            <person name="Haberer G."/>
            <person name="Hellsten U."/>
            <person name="Mitros T."/>
            <person name="Poliakov A."/>
            <person name="Schmutz J."/>
            <person name="Spannagl M."/>
            <person name="Tang H."/>
            <person name="Wang X."/>
            <person name="Wicker T."/>
            <person name="Bharti A.K."/>
            <person name="Chapman J."/>
            <person name="Feltus F.A."/>
            <person name="Gowik U."/>
            <person name="Grigoriev I.V."/>
            <person name="Lyons E."/>
            <person name="Maher C.A."/>
            <person name="Martis M."/>
            <person name="Narechania A."/>
            <person name="Otillar R.P."/>
            <person name="Penning B.W."/>
            <person name="Salamov A.A."/>
            <person name="Wang Y."/>
            <person name="Zhang L."/>
            <person name="Carpita N.C."/>
            <person name="Freeling M."/>
            <person name="Gingle A.R."/>
            <person name="Hash C.T."/>
            <person name="Keller B."/>
            <person name="Klein P."/>
            <person name="Kresovich S."/>
            <person name="McCann M.C."/>
            <person name="Ming R."/>
            <person name="Peterson D.G."/>
            <person name="Mehboob-ur-Rahman"/>
            <person name="Ware D."/>
            <person name="Westhoff P."/>
            <person name="Mayer K.F."/>
            <person name="Messing J."/>
            <person name="Rokhsar D.S."/>
        </authorList>
    </citation>
    <scope>NUCLEOTIDE SEQUENCE [LARGE SCALE GENOMIC DNA]</scope>
    <source>
        <strain evidence="3">cv. BTx623</strain>
    </source>
</reference>
<dbReference type="Proteomes" id="UP000000768">
    <property type="component" value="Chromosome 2"/>
</dbReference>
<evidence type="ECO:0000313" key="3">
    <source>
        <dbReference type="Proteomes" id="UP000000768"/>
    </source>
</evidence>
<reference evidence="3" key="2">
    <citation type="journal article" date="2018" name="Plant J.">
        <title>The Sorghum bicolor reference genome: improved assembly, gene annotations, a transcriptome atlas, and signatures of genome organization.</title>
        <authorList>
            <person name="McCormick R.F."/>
            <person name="Truong S.K."/>
            <person name="Sreedasyam A."/>
            <person name="Jenkins J."/>
            <person name="Shu S."/>
            <person name="Sims D."/>
            <person name="Kennedy M."/>
            <person name="Amirebrahimi M."/>
            <person name="Weers B.D."/>
            <person name="McKinley B."/>
            <person name="Mattison A."/>
            <person name="Morishige D.T."/>
            <person name="Grimwood J."/>
            <person name="Schmutz J."/>
            <person name="Mullet J.E."/>
        </authorList>
    </citation>
    <scope>NUCLEOTIDE SEQUENCE [LARGE SCALE GENOMIC DNA]</scope>
    <source>
        <strain evidence="3">cv. BTx623</strain>
    </source>
</reference>
<dbReference type="AlphaFoldDB" id="A0A1W0W2T1"/>
<evidence type="ECO:0000256" key="1">
    <source>
        <dbReference type="SAM" id="MobiDB-lite"/>
    </source>
</evidence>
<dbReference type="Gramene" id="OQU88665">
    <property type="protein sequence ID" value="OQU88665"/>
    <property type="gene ID" value="SORBI_3002G071201"/>
</dbReference>
<dbReference type="EMBL" id="CM000761">
    <property type="protein sequence ID" value="OQU88665.1"/>
    <property type="molecule type" value="Genomic_DNA"/>
</dbReference>
<evidence type="ECO:0000313" key="2">
    <source>
        <dbReference type="EMBL" id="OQU88665.1"/>
    </source>
</evidence>
<dbReference type="InParanoid" id="A0A1W0W2T1"/>